<evidence type="ECO:0000256" key="7">
    <source>
        <dbReference type="ARBA" id="ARBA00022786"/>
    </source>
</evidence>
<evidence type="ECO:0000259" key="12">
    <source>
        <dbReference type="PROSITE" id="PS51292"/>
    </source>
</evidence>
<keyword evidence="14" id="KW-1185">Reference proteome</keyword>
<keyword evidence="9" id="KW-1133">Transmembrane helix</keyword>
<dbReference type="Pfam" id="PF12906">
    <property type="entry name" value="RINGv"/>
    <property type="match status" value="1"/>
</dbReference>
<evidence type="ECO:0000256" key="5">
    <source>
        <dbReference type="ARBA" id="ARBA00022723"/>
    </source>
</evidence>
<dbReference type="CDD" id="cd16495">
    <property type="entry name" value="RING_CH-C4HC3_MARCH"/>
    <property type="match status" value="1"/>
</dbReference>
<dbReference type="SUPFAM" id="SSF57850">
    <property type="entry name" value="RING/U-box"/>
    <property type="match status" value="1"/>
</dbReference>
<evidence type="ECO:0000256" key="8">
    <source>
        <dbReference type="ARBA" id="ARBA00022833"/>
    </source>
</evidence>
<dbReference type="AlphaFoldDB" id="A0A315VF45"/>
<sequence>MDEVVTDSRVFKPPLTSGNTYACPGFDSVPAEISQPLQFPDLPLRMDIKKENTEGECGVRSSSNRLQEEKRLMRGPETGSSQSQGAREVLQSFLTLGLLLIYWSFGYFGSPDVLSFNTSEDSPLPESANERSQWTTATDEAAQSPESLKNDVACDHKESTPDDVSHDNEDNQCRICYGDHSDADPLLSPCQCSGSLRYIHCSCLKTWVRTRLQSGSTWGAATRCEICTKTFCSVDNNQQEAERNFEELIFEVEHLMSELELLSTVLFMNKALWLSPMVYTTYFNRIGSPLRTVGWEVILNVHPRTPDT</sequence>
<keyword evidence="4" id="KW-0812">Transmembrane</keyword>
<comment type="subcellular location">
    <subcellularLocation>
        <location evidence="1">Endosome membrane</location>
        <topology evidence="1">Multi-pass membrane protein</topology>
    </subcellularLocation>
</comment>
<evidence type="ECO:0000313" key="13">
    <source>
        <dbReference type="EMBL" id="PWA21506.1"/>
    </source>
</evidence>
<name>A0A315VF45_GAMAF</name>
<accession>A0A315VF45</accession>
<keyword evidence="6" id="KW-0863">Zinc-finger</keyword>
<dbReference type="InterPro" id="IPR013083">
    <property type="entry name" value="Znf_RING/FYVE/PHD"/>
</dbReference>
<evidence type="ECO:0000256" key="6">
    <source>
        <dbReference type="ARBA" id="ARBA00022771"/>
    </source>
</evidence>
<feature type="region of interest" description="Disordered" evidence="11">
    <location>
        <begin position="53"/>
        <end position="85"/>
    </location>
</feature>
<evidence type="ECO:0000256" key="10">
    <source>
        <dbReference type="ARBA" id="ARBA00023136"/>
    </source>
</evidence>
<dbReference type="PANTHER" id="PTHR46065:SF3">
    <property type="entry name" value="FI20425P1"/>
    <property type="match status" value="1"/>
</dbReference>
<evidence type="ECO:0000256" key="3">
    <source>
        <dbReference type="ARBA" id="ARBA00022679"/>
    </source>
</evidence>
<dbReference type="Proteomes" id="UP000250572">
    <property type="component" value="Unassembled WGS sequence"/>
</dbReference>
<dbReference type="GO" id="GO:0008270">
    <property type="term" value="F:zinc ion binding"/>
    <property type="evidence" value="ECO:0007669"/>
    <property type="project" value="UniProtKB-KW"/>
</dbReference>
<dbReference type="PROSITE" id="PS51292">
    <property type="entry name" value="ZF_RING_CH"/>
    <property type="match status" value="1"/>
</dbReference>
<keyword evidence="7" id="KW-0833">Ubl conjugation pathway</keyword>
<dbReference type="Gene3D" id="3.30.40.10">
    <property type="entry name" value="Zinc/RING finger domain, C3HC4 (zinc finger)"/>
    <property type="match status" value="1"/>
</dbReference>
<evidence type="ECO:0000313" key="14">
    <source>
        <dbReference type="Proteomes" id="UP000250572"/>
    </source>
</evidence>
<organism evidence="13 14">
    <name type="scientific">Gambusia affinis</name>
    <name type="common">Western mosquitofish</name>
    <name type="synonym">Heterandria affinis</name>
    <dbReference type="NCBI Taxonomy" id="33528"/>
    <lineage>
        <taxon>Eukaryota</taxon>
        <taxon>Metazoa</taxon>
        <taxon>Chordata</taxon>
        <taxon>Craniata</taxon>
        <taxon>Vertebrata</taxon>
        <taxon>Euteleostomi</taxon>
        <taxon>Actinopterygii</taxon>
        <taxon>Neopterygii</taxon>
        <taxon>Teleostei</taxon>
        <taxon>Neoteleostei</taxon>
        <taxon>Acanthomorphata</taxon>
        <taxon>Ovalentaria</taxon>
        <taxon>Atherinomorphae</taxon>
        <taxon>Cyprinodontiformes</taxon>
        <taxon>Poeciliidae</taxon>
        <taxon>Poeciliinae</taxon>
        <taxon>Gambusia</taxon>
    </lineage>
</organism>
<evidence type="ECO:0000256" key="4">
    <source>
        <dbReference type="ARBA" id="ARBA00022692"/>
    </source>
</evidence>
<dbReference type="GO" id="GO:0016567">
    <property type="term" value="P:protein ubiquitination"/>
    <property type="evidence" value="ECO:0007669"/>
    <property type="project" value="TreeGrafter"/>
</dbReference>
<gene>
    <name evidence="13" type="ORF">CCH79_00003282</name>
</gene>
<evidence type="ECO:0000256" key="11">
    <source>
        <dbReference type="SAM" id="MobiDB-lite"/>
    </source>
</evidence>
<feature type="domain" description="RING-CH-type" evidence="12">
    <location>
        <begin position="165"/>
        <end position="234"/>
    </location>
</feature>
<dbReference type="SMART" id="SM00744">
    <property type="entry name" value="RINGv"/>
    <property type="match status" value="1"/>
</dbReference>
<proteinExistence type="predicted"/>
<keyword evidence="3" id="KW-0808">Transferase</keyword>
<feature type="region of interest" description="Disordered" evidence="11">
    <location>
        <begin position="118"/>
        <end position="167"/>
    </location>
</feature>
<feature type="compositionally biased region" description="Basic and acidic residues" evidence="11">
    <location>
        <begin position="148"/>
        <end position="167"/>
    </location>
</feature>
<keyword evidence="2" id="KW-0254">Endocytosis</keyword>
<dbReference type="PANTHER" id="PTHR46065">
    <property type="entry name" value="E3 UBIQUITIN-PROTEIN LIGASE MARCH 2/3 FAMILY MEMBER"/>
    <property type="match status" value="1"/>
</dbReference>
<keyword evidence="8" id="KW-0862">Zinc</keyword>
<comment type="caution">
    <text evidence="13">The sequence shown here is derived from an EMBL/GenBank/DDBJ whole genome shotgun (WGS) entry which is preliminary data.</text>
</comment>
<keyword evidence="5" id="KW-0479">Metal-binding</keyword>
<protein>
    <recommendedName>
        <fullName evidence="12">RING-CH-type domain-containing protein</fullName>
    </recommendedName>
</protein>
<evidence type="ECO:0000256" key="2">
    <source>
        <dbReference type="ARBA" id="ARBA00022583"/>
    </source>
</evidence>
<reference evidence="13 14" key="1">
    <citation type="journal article" date="2018" name="G3 (Bethesda)">
        <title>A High-Quality Reference Genome for the Invasive Mosquitofish Gambusia affinis Using a Chicago Library.</title>
        <authorList>
            <person name="Hoffberg S.L."/>
            <person name="Troendle N.J."/>
            <person name="Glenn T.C."/>
            <person name="Mahmud O."/>
            <person name="Louha S."/>
            <person name="Chalopin D."/>
            <person name="Bennetzen J.L."/>
            <person name="Mauricio R."/>
        </authorList>
    </citation>
    <scope>NUCLEOTIDE SEQUENCE [LARGE SCALE GENOMIC DNA]</scope>
    <source>
        <strain evidence="13">NE01/NJP1002.9</strain>
        <tissue evidence="13">Muscle</tissue>
    </source>
</reference>
<dbReference type="EMBL" id="NHOQ01001904">
    <property type="protein sequence ID" value="PWA21506.1"/>
    <property type="molecule type" value="Genomic_DNA"/>
</dbReference>
<dbReference type="GO" id="GO:0004842">
    <property type="term" value="F:ubiquitin-protein transferase activity"/>
    <property type="evidence" value="ECO:0007669"/>
    <property type="project" value="TreeGrafter"/>
</dbReference>
<evidence type="ECO:0000256" key="9">
    <source>
        <dbReference type="ARBA" id="ARBA00022989"/>
    </source>
</evidence>
<evidence type="ECO:0000256" key="1">
    <source>
        <dbReference type="ARBA" id="ARBA00004337"/>
    </source>
</evidence>
<dbReference type="InterPro" id="IPR011016">
    <property type="entry name" value="Znf_RING-CH"/>
</dbReference>
<dbReference type="GO" id="GO:0010008">
    <property type="term" value="C:endosome membrane"/>
    <property type="evidence" value="ECO:0007669"/>
    <property type="project" value="UniProtKB-SubCell"/>
</dbReference>
<keyword evidence="10" id="KW-0472">Membrane</keyword>
<dbReference type="GO" id="GO:0006897">
    <property type="term" value="P:endocytosis"/>
    <property type="evidence" value="ECO:0007669"/>
    <property type="project" value="UniProtKB-KW"/>
</dbReference>